<dbReference type="RefSeq" id="WP_266122160.1">
    <property type="nucleotide sequence ID" value="NZ_JAJHNU010000001.1"/>
</dbReference>
<sequence length="134" mass="14562">MALRHTVSELGVTLLSVARTRLELFALEASEQKAGLLSLVGMLFGALLFSTLAVLVFTLLVALYFWPTEYRYIALGLVVVLYGGLGLGLFLGVRKRLEDGPMPFSATLEELGKDAAFLARLGDDAAPPYNGRRE</sequence>
<accession>A0ABT8EGZ3</accession>
<dbReference type="InterPro" id="IPR009937">
    <property type="entry name" value="Phage_holin_3_6"/>
</dbReference>
<reference evidence="2" key="1">
    <citation type="submission" date="2021-11" db="EMBL/GenBank/DDBJ databases">
        <title>Draft genome sequence of Alcaligenes endophyticus type strain CCUG 75668T.</title>
        <authorList>
            <person name="Salva-Serra F."/>
            <person name="Duran R.E."/>
            <person name="Seeger M."/>
            <person name="Moore E.R.B."/>
            <person name="Jaen-Luchoro D."/>
        </authorList>
    </citation>
    <scope>NUCLEOTIDE SEQUENCE</scope>
    <source>
        <strain evidence="2">CCUG 75668</strain>
    </source>
</reference>
<name>A0ABT8EGZ3_9BURK</name>
<keyword evidence="3" id="KW-1185">Reference proteome</keyword>
<feature type="transmembrane region" description="Helical" evidence="1">
    <location>
        <begin position="72"/>
        <end position="93"/>
    </location>
</feature>
<dbReference type="Proteomes" id="UP001168613">
    <property type="component" value="Unassembled WGS sequence"/>
</dbReference>
<proteinExistence type="predicted"/>
<keyword evidence="1" id="KW-1133">Transmembrane helix</keyword>
<protein>
    <submittedName>
        <fullName evidence="2">Phage holin family protein</fullName>
    </submittedName>
</protein>
<feature type="transmembrane region" description="Helical" evidence="1">
    <location>
        <begin position="36"/>
        <end position="66"/>
    </location>
</feature>
<keyword evidence="1" id="KW-0472">Membrane</keyword>
<evidence type="ECO:0000313" key="3">
    <source>
        <dbReference type="Proteomes" id="UP001168613"/>
    </source>
</evidence>
<evidence type="ECO:0000313" key="2">
    <source>
        <dbReference type="EMBL" id="MDN4120532.1"/>
    </source>
</evidence>
<gene>
    <name evidence="2" type="ORF">LMS43_04445</name>
</gene>
<dbReference type="Pfam" id="PF07332">
    <property type="entry name" value="Phage_holin_3_6"/>
    <property type="match status" value="1"/>
</dbReference>
<dbReference type="EMBL" id="JAJHNU010000001">
    <property type="protein sequence ID" value="MDN4120532.1"/>
    <property type="molecule type" value="Genomic_DNA"/>
</dbReference>
<organism evidence="2 3">
    <name type="scientific">Alcaligenes endophyticus</name>
    <dbReference type="NCBI Taxonomy" id="1929088"/>
    <lineage>
        <taxon>Bacteria</taxon>
        <taxon>Pseudomonadati</taxon>
        <taxon>Pseudomonadota</taxon>
        <taxon>Betaproteobacteria</taxon>
        <taxon>Burkholderiales</taxon>
        <taxon>Alcaligenaceae</taxon>
        <taxon>Alcaligenes</taxon>
    </lineage>
</organism>
<keyword evidence="1" id="KW-0812">Transmembrane</keyword>
<evidence type="ECO:0000256" key="1">
    <source>
        <dbReference type="SAM" id="Phobius"/>
    </source>
</evidence>
<comment type="caution">
    <text evidence="2">The sequence shown here is derived from an EMBL/GenBank/DDBJ whole genome shotgun (WGS) entry which is preliminary data.</text>
</comment>